<evidence type="ECO:0000256" key="1">
    <source>
        <dbReference type="SAM" id="Coils"/>
    </source>
</evidence>
<protein>
    <submittedName>
        <fullName evidence="3">Basic leucine zipper transcription factor</fullName>
    </submittedName>
</protein>
<dbReference type="EMBL" id="BAABME010017046">
    <property type="protein sequence ID" value="GAA0148548.1"/>
    <property type="molecule type" value="Genomic_DNA"/>
</dbReference>
<dbReference type="PANTHER" id="PTHR46835">
    <property type="entry name" value="BASIC-LEUCINE ZIPPER (BZIP) TRANSCRIPTION FACTOR FAMILY PROTEIN-RELATED"/>
    <property type="match status" value="1"/>
</dbReference>
<keyword evidence="4" id="KW-1185">Reference proteome</keyword>
<evidence type="ECO:0000313" key="3">
    <source>
        <dbReference type="EMBL" id="GAA0148548.1"/>
    </source>
</evidence>
<evidence type="ECO:0000256" key="2">
    <source>
        <dbReference type="SAM" id="MobiDB-lite"/>
    </source>
</evidence>
<dbReference type="Proteomes" id="UP001454036">
    <property type="component" value="Unassembled WGS sequence"/>
</dbReference>
<sequence length="313" mass="34571">MSKQAQLPPRYPFQKKVVARPEEPVPATTQSILQPRHCKSVSQSFIGEERPLWFDDLLTDSDSYGSGAVHRRSASDSFTYLDSHEKLPGLSGLSTPGTSVSSETEGGLESSCSYGPNSPRGKGQLTFPDNAVVSALSEFVSQAPLKYFDHSPNASEIVQQDSLGNSCKAPDQPHHHMIPAQGPNICMHQGKWSRVRKVQHIAELERNVSILQGIGAELAVNVSALHQKRATLSVENNFLKQQIIRLQQEKLRADGEYQYLTAEVERLKASLGFRNKGMGSNLFEPVSTAATLAGREVSWEMLDMRKLDFGCHR</sequence>
<gene>
    <name evidence="3" type="ORF">LIER_36746</name>
</gene>
<name>A0AAV3PEG5_LITER</name>
<feature type="region of interest" description="Disordered" evidence="2">
    <location>
        <begin position="1"/>
        <end position="34"/>
    </location>
</feature>
<proteinExistence type="predicted"/>
<feature type="region of interest" description="Disordered" evidence="2">
    <location>
        <begin position="86"/>
        <end position="123"/>
    </location>
</feature>
<organism evidence="3 4">
    <name type="scientific">Lithospermum erythrorhizon</name>
    <name type="common">Purple gromwell</name>
    <name type="synonym">Lithospermum officinale var. erythrorhizon</name>
    <dbReference type="NCBI Taxonomy" id="34254"/>
    <lineage>
        <taxon>Eukaryota</taxon>
        <taxon>Viridiplantae</taxon>
        <taxon>Streptophyta</taxon>
        <taxon>Embryophyta</taxon>
        <taxon>Tracheophyta</taxon>
        <taxon>Spermatophyta</taxon>
        <taxon>Magnoliopsida</taxon>
        <taxon>eudicotyledons</taxon>
        <taxon>Gunneridae</taxon>
        <taxon>Pentapetalae</taxon>
        <taxon>asterids</taxon>
        <taxon>lamiids</taxon>
        <taxon>Boraginales</taxon>
        <taxon>Boraginaceae</taxon>
        <taxon>Boraginoideae</taxon>
        <taxon>Lithospermeae</taxon>
        <taxon>Lithospermum</taxon>
    </lineage>
</organism>
<dbReference type="PANTHER" id="PTHR46835:SF4">
    <property type="entry name" value="B-ZIP PROTEIN"/>
    <property type="match status" value="1"/>
</dbReference>
<dbReference type="InterPro" id="IPR044797">
    <property type="entry name" value="At4g06598-like"/>
</dbReference>
<evidence type="ECO:0000313" key="4">
    <source>
        <dbReference type="Proteomes" id="UP001454036"/>
    </source>
</evidence>
<reference evidence="3 4" key="1">
    <citation type="submission" date="2024-01" db="EMBL/GenBank/DDBJ databases">
        <title>The complete chloroplast genome sequence of Lithospermum erythrorhizon: insights into the phylogenetic relationship among Boraginaceae species and the maternal lineages of purple gromwells.</title>
        <authorList>
            <person name="Okada T."/>
            <person name="Watanabe K."/>
        </authorList>
    </citation>
    <scope>NUCLEOTIDE SEQUENCE [LARGE SCALE GENOMIC DNA]</scope>
</reference>
<dbReference type="AlphaFoldDB" id="A0AAV3PEG5"/>
<accession>A0AAV3PEG5</accession>
<comment type="caution">
    <text evidence="3">The sequence shown here is derived from an EMBL/GenBank/DDBJ whole genome shotgun (WGS) entry which is preliminary data.</text>
</comment>
<feature type="coiled-coil region" evidence="1">
    <location>
        <begin position="229"/>
        <end position="256"/>
    </location>
</feature>
<feature type="compositionally biased region" description="Polar residues" evidence="2">
    <location>
        <begin position="92"/>
        <end position="116"/>
    </location>
</feature>
<keyword evidence="1" id="KW-0175">Coiled coil</keyword>